<keyword evidence="3" id="KW-0119">Carbohydrate metabolism</keyword>
<name>W0F541_9BACT</name>
<protein>
    <submittedName>
        <fullName evidence="3">Endo-1,4-beta-xylanase</fullName>
    </submittedName>
</protein>
<organism evidence="3 4">
    <name type="scientific">Niabella soli DSM 19437</name>
    <dbReference type="NCBI Taxonomy" id="929713"/>
    <lineage>
        <taxon>Bacteria</taxon>
        <taxon>Pseudomonadati</taxon>
        <taxon>Bacteroidota</taxon>
        <taxon>Chitinophagia</taxon>
        <taxon>Chitinophagales</taxon>
        <taxon>Chitinophagaceae</taxon>
        <taxon>Niabella</taxon>
    </lineage>
</organism>
<dbReference type="Gene3D" id="3.40.50.1820">
    <property type="entry name" value="alpha/beta hydrolase"/>
    <property type="match status" value="1"/>
</dbReference>
<dbReference type="PANTHER" id="PTHR48081:SF6">
    <property type="entry name" value="PEPTIDASE S9 PROLYL OLIGOPEPTIDASE CATALYTIC DOMAIN-CONTAINING PROTEIN"/>
    <property type="match status" value="1"/>
</dbReference>
<dbReference type="SUPFAM" id="SSF53474">
    <property type="entry name" value="alpha/beta-Hydrolases"/>
    <property type="match status" value="1"/>
</dbReference>
<dbReference type="InterPro" id="IPR029058">
    <property type="entry name" value="AB_hydrolase_fold"/>
</dbReference>
<evidence type="ECO:0000256" key="1">
    <source>
        <dbReference type="ARBA" id="ARBA00022801"/>
    </source>
</evidence>
<dbReference type="EMBL" id="CP007035">
    <property type="protein sequence ID" value="AHF16451.1"/>
    <property type="molecule type" value="Genomic_DNA"/>
</dbReference>
<evidence type="ECO:0000313" key="3">
    <source>
        <dbReference type="EMBL" id="AHF16451.1"/>
    </source>
</evidence>
<dbReference type="AlphaFoldDB" id="W0F541"/>
<feature type="domain" description="BD-FAE-like" evidence="2">
    <location>
        <begin position="63"/>
        <end position="261"/>
    </location>
</feature>
<dbReference type="RefSeq" id="WP_008587585.1">
    <property type="nucleotide sequence ID" value="NZ_CP007035.1"/>
</dbReference>
<accession>W0F541</accession>
<keyword evidence="3" id="KW-0624">Polysaccharide degradation</keyword>
<gene>
    <name evidence="3" type="ORF">NIASO_17305</name>
</gene>
<dbReference type="GO" id="GO:0045493">
    <property type="term" value="P:xylan catabolic process"/>
    <property type="evidence" value="ECO:0007669"/>
    <property type="project" value="UniProtKB-KW"/>
</dbReference>
<dbReference type="HOGENOM" id="CLU_012494_5_1_10"/>
<evidence type="ECO:0000313" key="4">
    <source>
        <dbReference type="Proteomes" id="UP000003586"/>
    </source>
</evidence>
<keyword evidence="1 3" id="KW-0378">Hydrolase</keyword>
<dbReference type="Pfam" id="PF20434">
    <property type="entry name" value="BD-FAE"/>
    <property type="match status" value="1"/>
</dbReference>
<dbReference type="KEGG" id="nso:NIASO_17305"/>
<evidence type="ECO:0000259" key="2">
    <source>
        <dbReference type="Pfam" id="PF20434"/>
    </source>
</evidence>
<dbReference type="GO" id="GO:0016798">
    <property type="term" value="F:hydrolase activity, acting on glycosyl bonds"/>
    <property type="evidence" value="ECO:0007669"/>
    <property type="project" value="UniProtKB-KW"/>
</dbReference>
<dbReference type="STRING" id="929713.NIASO_17305"/>
<reference evidence="3 4" key="1">
    <citation type="submission" date="2013-12" db="EMBL/GenBank/DDBJ databases">
        <authorList>
            <consortium name="DOE Joint Genome Institute"/>
            <person name="Eisen J."/>
            <person name="Huntemann M."/>
            <person name="Han J."/>
            <person name="Chen A."/>
            <person name="Kyrpides N."/>
            <person name="Mavromatis K."/>
            <person name="Markowitz V."/>
            <person name="Palaniappan K."/>
            <person name="Ivanova N."/>
            <person name="Schaumberg A."/>
            <person name="Pati A."/>
            <person name="Liolios K."/>
            <person name="Nordberg H.P."/>
            <person name="Cantor M.N."/>
            <person name="Hua S.X."/>
            <person name="Woyke T."/>
        </authorList>
    </citation>
    <scope>NUCLEOTIDE SEQUENCE [LARGE SCALE GENOMIC DNA]</scope>
    <source>
        <strain evidence="4">DSM 19437</strain>
    </source>
</reference>
<keyword evidence="4" id="KW-1185">Reference proteome</keyword>
<keyword evidence="3" id="KW-0326">Glycosidase</keyword>
<dbReference type="InterPro" id="IPR050300">
    <property type="entry name" value="GDXG_lipolytic_enzyme"/>
</dbReference>
<dbReference type="Proteomes" id="UP000003586">
    <property type="component" value="Chromosome"/>
</dbReference>
<dbReference type="OrthoDB" id="9794725at2"/>
<sequence>MKPYLLTVIIFFLLSPGGRAQQVIPLYRVVPNAIETATVTEKWDTISTGRILVRSVTAPTLTAYFPAKEKATGAAVVICPGGGYSYLVINQEGSDVAEAFARNGVAAFVLKYRLPNEKIMVDKTIGPLQDAQQAIKIVREKAAAWHIDPARIGIIGFSAGGHLASTASTHFNDRIIDNPNNTSLRPDFSILVYPVISFTDPLAHKGSRRALLGKDTAQAAKVDFYSNEKQVTATTPPTFLLHSSDDKVVPVANSIAYYQALLAAGVKAEMHIYSAGGHGYGLNNKTNTDHWFERCLNWMRANEWIK</sequence>
<proteinExistence type="predicted"/>
<dbReference type="PANTHER" id="PTHR48081">
    <property type="entry name" value="AB HYDROLASE SUPERFAMILY PROTEIN C4A8.06C"/>
    <property type="match status" value="1"/>
</dbReference>
<dbReference type="eggNOG" id="COG0657">
    <property type="taxonomic scope" value="Bacteria"/>
</dbReference>
<keyword evidence="3" id="KW-0858">Xylan degradation</keyword>
<dbReference type="InterPro" id="IPR049492">
    <property type="entry name" value="BD-FAE-like_dom"/>
</dbReference>